<dbReference type="KEGG" id="bgoe:IFJ75_19560"/>
<evidence type="ECO:0000259" key="2">
    <source>
        <dbReference type="Pfam" id="PF05569"/>
    </source>
</evidence>
<name>A0A975GY98_9CAUL</name>
<proteinExistence type="predicted"/>
<reference evidence="3" key="1">
    <citation type="submission" date="2020-09" db="EMBL/GenBank/DDBJ databases">
        <title>Brevundimonas sp. LVF2 isolated from a puddle in Goettingen, Germany.</title>
        <authorList>
            <person name="Friedrich I."/>
            <person name="Klassen A."/>
            <person name="Hannes N."/>
            <person name="Schneider D."/>
            <person name="Hertel R."/>
            <person name="Daniel R."/>
        </authorList>
    </citation>
    <scope>NUCLEOTIDE SEQUENCE</scope>
    <source>
        <strain evidence="3">LVF2</strain>
    </source>
</reference>
<dbReference type="PANTHER" id="PTHR34978:SF3">
    <property type="entry name" value="SLR0241 PROTEIN"/>
    <property type="match status" value="1"/>
</dbReference>
<sequence>MTLAQMLALSLGLSAAVAAVGGLAALVLQRFNPDPRLRERGWSLALWTPVLAPLATALLLLGPAPVLQIAPAAFTPLTPEILSPTVATTTTTAAPAFVVDWNLAALILLGLAAALTAVRLIALAVRTARLNGLVRAAEAAPPSLIEAIHALAADFQVRAPAVRVSATTSEALLAGLIRPVLILPHTLAGREETPDARAVFAHELAHLKRRDHYALWLEEALLAVLAINPLLPLLRRVRAAAREEACDALALAGAAPEVRRAYARTLIEALKSRADLSEPAFAPALTFTGTPRSLAMSRLKAVLDPAPAAGRRARLIVLGVAALILGLAGGGAFAVAGQREPEMVSADAGPGLPIRARDTRWLNAALEPVYKAAWPKACGFGSNSDGAVFVQIGKGCTTEDVADPVIESIAFVDPSRSPRDAFAAVKAACDAGLEVPIRFRQGGMRAETSVRCTAPAVMPAEPKAFEVRLTWRGVTLQPGDRLVVALERKVGDTTFRRSLDFSMAEHAALPASVKAMVEPEYFQGQRSPSMKTALIGRDGRIRAVSGDRELPMLVRDTEAVGYAVLSPATDDAQAAATEAQQAAARAALATQTPDRRTRYASPSAADMKGICGGDATDGFYCDGVLYGSIYRVAERTEICMPLKADGDMDSRAVSAIGRPAVARAVPSAGQSAQTFVQSVVERTFRCRPGQTPYRLEAGSDRAALTPTIARQAPSRTVSAGEQRLNGQPMPAGLPIWAIAAQRVDIRDAVDDQPAVINVITAPTAGPRIRVNGRLMPARFGVANLNAGAIQSQRSNEAGEIEVTLKPLPEAVKAINPELAKASPYT</sequence>
<dbReference type="CDD" id="cd07341">
    <property type="entry name" value="M56_BlaR1_MecR1_like"/>
    <property type="match status" value="1"/>
</dbReference>
<feature type="transmembrane region" description="Helical" evidence="1">
    <location>
        <begin position="6"/>
        <end position="29"/>
    </location>
</feature>
<evidence type="ECO:0000313" key="3">
    <source>
        <dbReference type="EMBL" id="QTC91360.1"/>
    </source>
</evidence>
<keyword evidence="1" id="KW-0812">Transmembrane</keyword>
<keyword evidence="4" id="KW-1185">Reference proteome</keyword>
<dbReference type="AlphaFoldDB" id="A0A975GY98"/>
<protein>
    <submittedName>
        <fullName evidence="3">M56 family metallopeptidase</fullName>
    </submittedName>
</protein>
<keyword evidence="1" id="KW-1133">Transmembrane helix</keyword>
<dbReference type="InterPro" id="IPR008756">
    <property type="entry name" value="Peptidase_M56"/>
</dbReference>
<feature type="domain" description="Peptidase M56" evidence="2">
    <location>
        <begin position="17"/>
        <end position="279"/>
    </location>
</feature>
<feature type="transmembrane region" description="Helical" evidence="1">
    <location>
        <begin position="315"/>
        <end position="336"/>
    </location>
</feature>
<evidence type="ECO:0000313" key="4">
    <source>
        <dbReference type="Proteomes" id="UP000663918"/>
    </source>
</evidence>
<organism evidence="3 4">
    <name type="scientific">Brevundimonas goettingensis</name>
    <dbReference type="NCBI Taxonomy" id="2774190"/>
    <lineage>
        <taxon>Bacteria</taxon>
        <taxon>Pseudomonadati</taxon>
        <taxon>Pseudomonadota</taxon>
        <taxon>Alphaproteobacteria</taxon>
        <taxon>Caulobacterales</taxon>
        <taxon>Caulobacteraceae</taxon>
        <taxon>Brevundimonas</taxon>
    </lineage>
</organism>
<dbReference type="RefSeq" id="WP_207870535.1">
    <property type="nucleotide sequence ID" value="NZ_CP062222.1"/>
</dbReference>
<dbReference type="Proteomes" id="UP000663918">
    <property type="component" value="Chromosome"/>
</dbReference>
<feature type="transmembrane region" description="Helical" evidence="1">
    <location>
        <begin position="103"/>
        <end position="125"/>
    </location>
</feature>
<accession>A0A975GY98</accession>
<dbReference type="EMBL" id="CP062222">
    <property type="protein sequence ID" value="QTC91360.1"/>
    <property type="molecule type" value="Genomic_DNA"/>
</dbReference>
<dbReference type="Pfam" id="PF05569">
    <property type="entry name" value="Peptidase_M56"/>
    <property type="match status" value="1"/>
</dbReference>
<keyword evidence="1" id="KW-0472">Membrane</keyword>
<gene>
    <name evidence="3" type="ORF">IFJ75_19560</name>
</gene>
<feature type="transmembrane region" description="Helical" evidence="1">
    <location>
        <begin position="41"/>
        <end position="61"/>
    </location>
</feature>
<dbReference type="PANTHER" id="PTHR34978">
    <property type="entry name" value="POSSIBLE SENSOR-TRANSDUCER PROTEIN BLAR"/>
    <property type="match status" value="1"/>
</dbReference>
<dbReference type="InterPro" id="IPR052173">
    <property type="entry name" value="Beta-lactam_resp_regulator"/>
</dbReference>
<evidence type="ECO:0000256" key="1">
    <source>
        <dbReference type="SAM" id="Phobius"/>
    </source>
</evidence>